<dbReference type="GO" id="GO:0090729">
    <property type="term" value="F:toxin activity"/>
    <property type="evidence" value="ECO:0007669"/>
    <property type="project" value="UniProtKB-KW"/>
</dbReference>
<keyword evidence="4" id="KW-0732">Signal</keyword>
<protein>
    <submittedName>
        <fullName evidence="5">Uncharacterized protein</fullName>
    </submittedName>
</protein>
<dbReference type="GO" id="GO:0006952">
    <property type="term" value="P:defense response"/>
    <property type="evidence" value="ECO:0007669"/>
    <property type="project" value="UniProtKB-KW"/>
</dbReference>
<name>M7ZES1_TRIUA</name>
<evidence type="ECO:0000313" key="5">
    <source>
        <dbReference type="EMBL" id="EMS58547.1"/>
    </source>
</evidence>
<dbReference type="SUPFAM" id="SSF56371">
    <property type="entry name" value="Ribosome inactivating proteins (RIP)"/>
    <property type="match status" value="1"/>
</dbReference>
<feature type="compositionally biased region" description="Acidic residues" evidence="2">
    <location>
        <begin position="253"/>
        <end position="264"/>
    </location>
</feature>
<keyword evidence="1" id="KW-0611">Plant defense</keyword>
<dbReference type="InterPro" id="IPR001574">
    <property type="entry name" value="Ribosome_inactivat_prot"/>
</dbReference>
<keyword evidence="1" id="KW-0378">Hydrolase</keyword>
<dbReference type="PANTHER" id="PTHR33453:SF11">
    <property type="entry name" value="RRNA N-GLYCOSYLASE"/>
    <property type="match status" value="1"/>
</dbReference>
<dbReference type="InterPro" id="IPR036041">
    <property type="entry name" value="Ribosome-inact_prot_sf"/>
</dbReference>
<dbReference type="GO" id="GO:0030598">
    <property type="term" value="F:rRNA N-glycosylase activity"/>
    <property type="evidence" value="ECO:0007669"/>
    <property type="project" value="UniProtKB-EC"/>
</dbReference>
<gene>
    <name evidence="5" type="ORF">TRIUR3_05035</name>
</gene>
<dbReference type="GO" id="GO:0017148">
    <property type="term" value="P:negative regulation of translation"/>
    <property type="evidence" value="ECO:0007669"/>
    <property type="project" value="UniProtKB-KW"/>
</dbReference>
<comment type="similarity">
    <text evidence="1">Belongs to the ribosome-inactivating protein family.</text>
</comment>
<keyword evidence="3" id="KW-0812">Transmembrane</keyword>
<dbReference type="Gene3D" id="3.40.420.10">
    <property type="entry name" value="Ricin (A subunit), domain 1"/>
    <property type="match status" value="1"/>
</dbReference>
<sequence length="548" mass="58857">MGRFMAELLLLLALVASNSWHGAVVGLHGHGVADDKASVVMPKHDISLASFTDKSSSYLGLIGGLANLPLGRNTMVYAAPVLSAYDLAADAKPVKRALAMGALVDFAHEKAKNTVGAVTSNEGKPGDKSRLVPGKRTICSCKETFDDTLVLAGKPTTLSEQPIRKGKASQYLSLLHGSKQVLTARDKQGSAYGVMTGSAGMIYEAVLTAFAAAAIIACGCWGIVTRTSLSQKERTVLVLVLILSSMTHVGCVDDGDDDDYEDPDPNPPVQGGGAGNNPQPGAAPTQIEGLVNVAVDFHMSDEAGGALFLIQYEEQMGDNTEPITGGHYITPPEVAKPLRWITVGLPLPDTQVFASLLVRGDKGYNMGFINGYGLACCTSDAKGDKVFPFDVEGCEDLGFASDYRGLTDTPKGDINAALEIEIGQDVALKAARVLAEYGHSHRAKELTRQAMRDLTVMVCEGPRINRIGDIMKHRWTTRTRLVKDAVRLIFKWKLMSVHKCIGKDMVGKVNGGWKLIAIGIKTLVDIDRELGMVKYSRACDRIRFPRQN</sequence>
<dbReference type="OrthoDB" id="10571437at2759"/>
<feature type="transmembrane region" description="Helical" evidence="3">
    <location>
        <begin position="201"/>
        <end position="224"/>
    </location>
</feature>
<dbReference type="Pfam" id="PF00161">
    <property type="entry name" value="RIP"/>
    <property type="match status" value="1"/>
</dbReference>
<proteinExistence type="inferred from homology"/>
<dbReference type="EMBL" id="KD131417">
    <property type="protein sequence ID" value="EMS58547.1"/>
    <property type="molecule type" value="Genomic_DNA"/>
</dbReference>
<organism evidence="5">
    <name type="scientific">Triticum urartu</name>
    <name type="common">Red wild einkorn</name>
    <name type="synonym">Crithodium urartu</name>
    <dbReference type="NCBI Taxonomy" id="4572"/>
    <lineage>
        <taxon>Eukaryota</taxon>
        <taxon>Viridiplantae</taxon>
        <taxon>Streptophyta</taxon>
        <taxon>Embryophyta</taxon>
        <taxon>Tracheophyta</taxon>
        <taxon>Spermatophyta</taxon>
        <taxon>Magnoliopsida</taxon>
        <taxon>Liliopsida</taxon>
        <taxon>Poales</taxon>
        <taxon>Poaceae</taxon>
        <taxon>BOP clade</taxon>
        <taxon>Pooideae</taxon>
        <taxon>Triticodae</taxon>
        <taxon>Triticeae</taxon>
        <taxon>Triticinae</taxon>
        <taxon>Triticum</taxon>
    </lineage>
</organism>
<dbReference type="OMA" id="NIWITED"/>
<evidence type="ECO:0000256" key="3">
    <source>
        <dbReference type="SAM" id="Phobius"/>
    </source>
</evidence>
<feature type="chain" id="PRO_5014582461" evidence="4">
    <location>
        <begin position="18"/>
        <end position="548"/>
    </location>
</feature>
<dbReference type="AlphaFoldDB" id="M7ZES1"/>
<dbReference type="InterPro" id="IPR016138">
    <property type="entry name" value="Ribosome_inactivat_prot_sub1"/>
</dbReference>
<keyword evidence="1" id="KW-0652">Protein synthesis inhibitor</keyword>
<keyword evidence="1" id="KW-0800">Toxin</keyword>
<evidence type="ECO:0000256" key="4">
    <source>
        <dbReference type="SAM" id="SignalP"/>
    </source>
</evidence>
<keyword evidence="3" id="KW-0472">Membrane</keyword>
<evidence type="ECO:0000256" key="1">
    <source>
        <dbReference type="RuleBase" id="RU004915"/>
    </source>
</evidence>
<dbReference type="STRING" id="4572.M7ZES1"/>
<evidence type="ECO:0000256" key="2">
    <source>
        <dbReference type="SAM" id="MobiDB-lite"/>
    </source>
</evidence>
<feature type="signal peptide" evidence="4">
    <location>
        <begin position="1"/>
        <end position="17"/>
    </location>
</feature>
<dbReference type="PANTHER" id="PTHR33453">
    <property type="match status" value="1"/>
</dbReference>
<reference evidence="5" key="1">
    <citation type="journal article" date="2013" name="Nature">
        <title>Draft genome of the wheat A-genome progenitor Triticum urartu.</title>
        <authorList>
            <person name="Ling H.Q."/>
            <person name="Zhao S."/>
            <person name="Liu D."/>
            <person name="Wang J."/>
            <person name="Sun H."/>
            <person name="Zhang C."/>
            <person name="Fan H."/>
            <person name="Li D."/>
            <person name="Dong L."/>
            <person name="Tao Y."/>
            <person name="Gao C."/>
            <person name="Wu H."/>
            <person name="Li Y."/>
            <person name="Cui Y."/>
            <person name="Guo X."/>
            <person name="Zheng S."/>
            <person name="Wang B."/>
            <person name="Yu K."/>
            <person name="Liang Q."/>
            <person name="Yang W."/>
            <person name="Lou X."/>
            <person name="Chen J."/>
            <person name="Feng M."/>
            <person name="Jian J."/>
            <person name="Zhang X."/>
            <person name="Luo G."/>
            <person name="Jiang Y."/>
            <person name="Liu J."/>
            <person name="Wang Z."/>
            <person name="Sha Y."/>
            <person name="Zhang B."/>
            <person name="Wu H."/>
            <person name="Tang D."/>
            <person name="Shen Q."/>
            <person name="Xue P."/>
            <person name="Zou S."/>
            <person name="Wang X."/>
            <person name="Liu X."/>
            <person name="Wang F."/>
            <person name="Yang Y."/>
            <person name="An X."/>
            <person name="Dong Z."/>
            <person name="Zhang K."/>
            <person name="Zhang X."/>
            <person name="Luo M.C."/>
            <person name="Dvorak J."/>
            <person name="Tong Y."/>
            <person name="Wang J."/>
            <person name="Yang H."/>
            <person name="Li Z."/>
            <person name="Wang D."/>
            <person name="Zhang A."/>
            <person name="Wang J."/>
        </authorList>
    </citation>
    <scope>NUCLEOTIDE SEQUENCE</scope>
</reference>
<feature type="region of interest" description="Disordered" evidence="2">
    <location>
        <begin position="253"/>
        <end position="283"/>
    </location>
</feature>
<comment type="catalytic activity">
    <reaction evidence="1">
        <text>Endohydrolysis of the N-glycosidic bond at one specific adenosine on the 28S rRNA.</text>
        <dbReference type="EC" id="3.2.2.22"/>
    </reaction>
</comment>
<accession>M7ZES1</accession>
<keyword evidence="3" id="KW-1133">Transmembrane helix</keyword>